<evidence type="ECO:0000313" key="1">
    <source>
        <dbReference type="EMBL" id="TPP61967.1"/>
    </source>
</evidence>
<sequence length="95" mass="10947">MEPRLSEEEHLTRPKITICGTCGRRDTQTGHPPVGSPFVSCEYPYGYHNEKNIPGWFNRNNLQQMINHYAIEKMMAEERSKFLETTLKQGSSESS</sequence>
<organism evidence="1 2">
    <name type="scientific">Fasciola gigantica</name>
    <name type="common">Giant liver fluke</name>
    <dbReference type="NCBI Taxonomy" id="46835"/>
    <lineage>
        <taxon>Eukaryota</taxon>
        <taxon>Metazoa</taxon>
        <taxon>Spiralia</taxon>
        <taxon>Lophotrochozoa</taxon>
        <taxon>Platyhelminthes</taxon>
        <taxon>Trematoda</taxon>
        <taxon>Digenea</taxon>
        <taxon>Plagiorchiida</taxon>
        <taxon>Echinostomata</taxon>
        <taxon>Echinostomatoidea</taxon>
        <taxon>Fasciolidae</taxon>
        <taxon>Fasciola</taxon>
    </lineage>
</organism>
<name>A0A504YVD4_FASGI</name>
<proteinExistence type="predicted"/>
<accession>A0A504YVD4</accession>
<dbReference type="EMBL" id="SUNJ01007481">
    <property type="protein sequence ID" value="TPP61967.1"/>
    <property type="molecule type" value="Genomic_DNA"/>
</dbReference>
<dbReference type="Proteomes" id="UP000316759">
    <property type="component" value="Unassembled WGS sequence"/>
</dbReference>
<protein>
    <submittedName>
        <fullName evidence="1">Uncharacterized protein</fullName>
    </submittedName>
</protein>
<dbReference type="AlphaFoldDB" id="A0A504YVD4"/>
<comment type="caution">
    <text evidence="1">The sequence shown here is derived from an EMBL/GenBank/DDBJ whole genome shotgun (WGS) entry which is preliminary data.</text>
</comment>
<reference evidence="1 2" key="1">
    <citation type="submission" date="2019-04" db="EMBL/GenBank/DDBJ databases">
        <title>Annotation for the trematode Fasciola gigantica.</title>
        <authorList>
            <person name="Choi Y.-J."/>
        </authorList>
    </citation>
    <scope>NUCLEOTIDE SEQUENCE [LARGE SCALE GENOMIC DNA]</scope>
    <source>
        <strain evidence="1">Uganda_cow_1</strain>
    </source>
</reference>
<gene>
    <name evidence="1" type="ORF">FGIG_04939</name>
</gene>
<dbReference type="OrthoDB" id="6241131at2759"/>
<keyword evidence="2" id="KW-1185">Reference proteome</keyword>
<evidence type="ECO:0000313" key="2">
    <source>
        <dbReference type="Proteomes" id="UP000316759"/>
    </source>
</evidence>